<dbReference type="InterPro" id="IPR004101">
    <property type="entry name" value="Mur_ligase_C"/>
</dbReference>
<dbReference type="Pfam" id="PF02875">
    <property type="entry name" value="Mur_ligase_C"/>
    <property type="match status" value="1"/>
</dbReference>
<dbReference type="Gene3D" id="3.90.190.20">
    <property type="entry name" value="Mur ligase, C-terminal domain"/>
    <property type="match status" value="1"/>
</dbReference>
<dbReference type="Pfam" id="PF08245">
    <property type="entry name" value="Mur_ligase_M"/>
    <property type="match status" value="1"/>
</dbReference>
<dbReference type="SUPFAM" id="SSF53623">
    <property type="entry name" value="MurD-like peptide ligases, catalytic domain"/>
    <property type="match status" value="1"/>
</dbReference>
<dbReference type="RefSeq" id="WP_269105038.1">
    <property type="nucleotide sequence ID" value="NZ_CP114063.1"/>
</dbReference>
<evidence type="ECO:0000259" key="2">
    <source>
        <dbReference type="Pfam" id="PF02875"/>
    </source>
</evidence>
<dbReference type="InterPro" id="IPR013221">
    <property type="entry name" value="Mur_ligase_cen"/>
</dbReference>
<keyword evidence="4" id="KW-0436">Ligase</keyword>
<protein>
    <submittedName>
        <fullName evidence="4">Mur ligase family protein</fullName>
    </submittedName>
</protein>
<reference evidence="4" key="1">
    <citation type="submission" date="2022-12" db="EMBL/GenBank/DDBJ databases">
        <title>Whole genome sequence analysis of a duck derived balloon bacteium Aerococcus urinaeequi henan2020.</title>
        <authorList>
            <person name="Zhang H."/>
            <person name="Qiao H.X."/>
            <person name="Bian C.Z."/>
            <person name="Shu J.C."/>
        </authorList>
    </citation>
    <scope>NUCLEOTIDE SEQUENCE</scope>
    <source>
        <strain evidence="4">2020-HN-1</strain>
    </source>
</reference>
<evidence type="ECO:0000256" key="1">
    <source>
        <dbReference type="ARBA" id="ARBA00004752"/>
    </source>
</evidence>
<gene>
    <name evidence="4" type="ORF">OZ415_00480</name>
</gene>
<dbReference type="EMBL" id="CP114063">
    <property type="protein sequence ID" value="WAT24629.1"/>
    <property type="molecule type" value="Genomic_DNA"/>
</dbReference>
<comment type="pathway">
    <text evidence="1">Cell wall biogenesis; peptidoglycan biosynthesis.</text>
</comment>
<accession>A0AA47GB40</accession>
<dbReference type="AlphaFoldDB" id="A0AA47GB40"/>
<dbReference type="InterPro" id="IPR036615">
    <property type="entry name" value="Mur_ligase_C_dom_sf"/>
</dbReference>
<dbReference type="PANTHER" id="PTHR23135">
    <property type="entry name" value="MUR LIGASE FAMILY MEMBER"/>
    <property type="match status" value="1"/>
</dbReference>
<evidence type="ECO:0000313" key="4">
    <source>
        <dbReference type="EMBL" id="WAT24629.1"/>
    </source>
</evidence>
<organism evidence="4 5">
    <name type="scientific">Aerococcus urinaeequi</name>
    <dbReference type="NCBI Taxonomy" id="51665"/>
    <lineage>
        <taxon>Bacteria</taxon>
        <taxon>Bacillati</taxon>
        <taxon>Bacillota</taxon>
        <taxon>Bacilli</taxon>
        <taxon>Lactobacillales</taxon>
        <taxon>Aerococcaceae</taxon>
        <taxon>Aerococcus</taxon>
    </lineage>
</organism>
<name>A0AA47GB40_9LACT</name>
<feature type="domain" description="Mur ligase central" evidence="3">
    <location>
        <begin position="1"/>
        <end position="136"/>
    </location>
</feature>
<feature type="domain" description="Mur ligase C-terminal" evidence="2">
    <location>
        <begin position="159"/>
        <end position="288"/>
    </location>
</feature>
<dbReference type="Gene3D" id="3.40.1190.10">
    <property type="entry name" value="Mur-like, catalytic domain"/>
    <property type="match status" value="1"/>
</dbReference>
<evidence type="ECO:0000313" key="5">
    <source>
        <dbReference type="Proteomes" id="UP001164714"/>
    </source>
</evidence>
<dbReference type="SUPFAM" id="SSF53244">
    <property type="entry name" value="MurD-like peptide ligases, peptide-binding domain"/>
    <property type="match status" value="1"/>
</dbReference>
<dbReference type="GO" id="GO:0005524">
    <property type="term" value="F:ATP binding"/>
    <property type="evidence" value="ECO:0007669"/>
    <property type="project" value="InterPro"/>
</dbReference>
<proteinExistence type="predicted"/>
<sequence length="319" mass="35497">MVIETSSQGLHQYRMAGMQFDYALFTNLQHDHLDYHKTMEAYYQAKKSLFSLMKADGKAVINSYTMWGNRLAKELEANGKQVLTVDTKKGATSYVLDKTTDTAVVAFNGQGGQIEEIEAPLSGVYNQENLILATTVMVDLGLDAGNTNEAIADFAGIVGRLEYYPLADGNEMVVDYAHTPDAIEALLKTLNDQFPDHDIIHIFGFRGQRDSKKFPQMVSASQIGADLTILTTDDLNGVPKQVMADIYLEYVTQYGLNSMAMALDRVEAVELALEMSTHPVLLVLTGKGHEAYSEENKYGVQSDQQVAHMFRYRQVSYSM</sequence>
<dbReference type="InterPro" id="IPR036565">
    <property type="entry name" value="Mur-like_cat_sf"/>
</dbReference>
<dbReference type="GO" id="GO:0016881">
    <property type="term" value="F:acid-amino acid ligase activity"/>
    <property type="evidence" value="ECO:0007669"/>
    <property type="project" value="InterPro"/>
</dbReference>
<evidence type="ECO:0000259" key="3">
    <source>
        <dbReference type="Pfam" id="PF08245"/>
    </source>
</evidence>
<dbReference type="Proteomes" id="UP001164714">
    <property type="component" value="Chromosome"/>
</dbReference>
<dbReference type="PANTHER" id="PTHR23135:SF4">
    <property type="entry name" value="UDP-N-ACETYLMURAMOYL-L-ALANYL-D-GLUTAMATE--2,6-DIAMINOPIMELATE LIGASE MURE HOMOLOG, CHLOROPLASTIC"/>
    <property type="match status" value="1"/>
</dbReference>